<comment type="caution">
    <text evidence="8">The sequence shown here is derived from an EMBL/GenBank/DDBJ whole genome shotgun (WGS) entry which is preliminary data.</text>
</comment>
<dbReference type="PANTHER" id="PTHR47627:SF1">
    <property type="entry name" value="RUBREDOXIN-1-RELATED"/>
    <property type="match status" value="1"/>
</dbReference>
<evidence type="ECO:0000256" key="5">
    <source>
        <dbReference type="ARBA" id="ARBA00023004"/>
    </source>
</evidence>
<reference evidence="8 9" key="1">
    <citation type="journal article" date="2021" name="Sci. Rep.">
        <title>The distribution of antibiotic resistance genes in chicken gut microbiota commensals.</title>
        <authorList>
            <person name="Juricova H."/>
            <person name="Matiasovicova J."/>
            <person name="Kubasova T."/>
            <person name="Cejkova D."/>
            <person name="Rychlik I."/>
        </authorList>
    </citation>
    <scope>NUCLEOTIDE SEQUENCE [LARGE SCALE GENOMIC DNA]</scope>
    <source>
        <strain evidence="8 9">An562</strain>
    </source>
</reference>
<comment type="similarity">
    <text evidence="6">Belongs to the rubredoxin family.</text>
</comment>
<name>A0ABS2GRD9_9BURK</name>
<evidence type="ECO:0000313" key="8">
    <source>
        <dbReference type="EMBL" id="MBM6928408.1"/>
    </source>
</evidence>
<dbReference type="RefSeq" id="WP_205050005.1">
    <property type="nucleotide sequence ID" value="NZ_JACJKX010000005.1"/>
</dbReference>
<comment type="cofactor">
    <cofactor evidence="1 6">
        <name>Fe(3+)</name>
        <dbReference type="ChEBI" id="CHEBI:29034"/>
    </cofactor>
</comment>
<evidence type="ECO:0000256" key="2">
    <source>
        <dbReference type="ARBA" id="ARBA00022448"/>
    </source>
</evidence>
<gene>
    <name evidence="8" type="ORF">H5985_03890</name>
</gene>
<evidence type="ECO:0000256" key="6">
    <source>
        <dbReference type="RuleBase" id="RU003820"/>
    </source>
</evidence>
<feature type="domain" description="Rubredoxin-like" evidence="7">
    <location>
        <begin position="21"/>
        <end position="72"/>
    </location>
</feature>
<keyword evidence="2" id="KW-0813">Transport</keyword>
<dbReference type="InterPro" id="IPR024935">
    <property type="entry name" value="Rubredoxin_dom"/>
</dbReference>
<protein>
    <recommendedName>
        <fullName evidence="6">Rubredoxin</fullName>
    </recommendedName>
</protein>
<accession>A0ABS2GRD9</accession>
<keyword evidence="9" id="KW-1185">Reference proteome</keyword>
<dbReference type="InterPro" id="IPR050526">
    <property type="entry name" value="Rubredoxin_ET"/>
</dbReference>
<evidence type="ECO:0000259" key="7">
    <source>
        <dbReference type="PROSITE" id="PS50903"/>
    </source>
</evidence>
<organism evidence="8 9">
    <name type="scientific">Parasutterella secunda</name>
    <dbReference type="NCBI Taxonomy" id="626947"/>
    <lineage>
        <taxon>Bacteria</taxon>
        <taxon>Pseudomonadati</taxon>
        <taxon>Pseudomonadota</taxon>
        <taxon>Betaproteobacteria</taxon>
        <taxon>Burkholderiales</taxon>
        <taxon>Sutterellaceae</taxon>
        <taxon>Parasutterella</taxon>
    </lineage>
</organism>
<evidence type="ECO:0000256" key="1">
    <source>
        <dbReference type="ARBA" id="ARBA00001965"/>
    </source>
</evidence>
<dbReference type="PRINTS" id="PR00163">
    <property type="entry name" value="RUBREDOXIN"/>
</dbReference>
<evidence type="ECO:0000256" key="4">
    <source>
        <dbReference type="ARBA" id="ARBA00022982"/>
    </source>
</evidence>
<dbReference type="Proteomes" id="UP000777002">
    <property type="component" value="Unassembled WGS sequence"/>
</dbReference>
<dbReference type="InterPro" id="IPR024934">
    <property type="entry name" value="Rubredoxin-like_dom"/>
</dbReference>
<keyword evidence="4 6" id="KW-0249">Electron transport</keyword>
<evidence type="ECO:0000313" key="9">
    <source>
        <dbReference type="Proteomes" id="UP000777002"/>
    </source>
</evidence>
<dbReference type="CDD" id="cd00730">
    <property type="entry name" value="rubredoxin"/>
    <property type="match status" value="1"/>
</dbReference>
<keyword evidence="3 6" id="KW-0479">Metal-binding</keyword>
<dbReference type="SUPFAM" id="SSF57802">
    <property type="entry name" value="Rubredoxin-like"/>
    <property type="match status" value="1"/>
</dbReference>
<evidence type="ECO:0000256" key="3">
    <source>
        <dbReference type="ARBA" id="ARBA00022723"/>
    </source>
</evidence>
<dbReference type="EMBL" id="JACJKX010000005">
    <property type="protein sequence ID" value="MBM6928408.1"/>
    <property type="molecule type" value="Genomic_DNA"/>
</dbReference>
<proteinExistence type="inferred from homology"/>
<keyword evidence="5 6" id="KW-0408">Iron</keyword>
<sequence length="77" mass="8758">MPQETIDKVLDRLNRERIGPQTKMQCKVCWYVYDPQEGCEEFDIPPGTAFNDLPDYFTCPGCGNEKSGFLPLPDNQG</sequence>
<dbReference type="PROSITE" id="PS50903">
    <property type="entry name" value="RUBREDOXIN_LIKE"/>
    <property type="match status" value="1"/>
</dbReference>
<dbReference type="PANTHER" id="PTHR47627">
    <property type="entry name" value="RUBREDOXIN"/>
    <property type="match status" value="1"/>
</dbReference>
<dbReference type="Gene3D" id="2.20.28.10">
    <property type="match status" value="1"/>
</dbReference>
<dbReference type="Pfam" id="PF00301">
    <property type="entry name" value="Rubredoxin"/>
    <property type="match status" value="1"/>
</dbReference>